<dbReference type="Proteomes" id="UP000683493">
    <property type="component" value="Chromosome"/>
</dbReference>
<keyword evidence="3" id="KW-1185">Reference proteome</keyword>
<name>A0ABX8JMR0_9BACT</name>
<feature type="compositionally biased region" description="Low complexity" evidence="1">
    <location>
        <begin position="63"/>
        <end position="80"/>
    </location>
</feature>
<evidence type="ECO:0000313" key="3">
    <source>
        <dbReference type="Proteomes" id="UP000683493"/>
    </source>
</evidence>
<organism evidence="2 3">
    <name type="scientific">Geomonas diazotrophica</name>
    <dbReference type="NCBI Taxonomy" id="2843197"/>
    <lineage>
        <taxon>Bacteria</taxon>
        <taxon>Pseudomonadati</taxon>
        <taxon>Thermodesulfobacteriota</taxon>
        <taxon>Desulfuromonadia</taxon>
        <taxon>Geobacterales</taxon>
        <taxon>Geobacteraceae</taxon>
        <taxon>Geomonas</taxon>
    </lineage>
</organism>
<dbReference type="EMBL" id="CP076724">
    <property type="protein sequence ID" value="QWV98662.1"/>
    <property type="molecule type" value="Genomic_DNA"/>
</dbReference>
<feature type="compositionally biased region" description="Polar residues" evidence="1">
    <location>
        <begin position="14"/>
        <end position="37"/>
    </location>
</feature>
<feature type="region of interest" description="Disordered" evidence="1">
    <location>
        <begin position="1"/>
        <end position="95"/>
    </location>
</feature>
<proteinExistence type="predicted"/>
<evidence type="ECO:0000313" key="2">
    <source>
        <dbReference type="EMBL" id="QWV98662.1"/>
    </source>
</evidence>
<protein>
    <submittedName>
        <fullName evidence="2">Uncharacterized protein</fullName>
    </submittedName>
</protein>
<gene>
    <name evidence="2" type="ORF">KP005_05075</name>
</gene>
<accession>A0ABX8JMR0</accession>
<sequence length="95" mass="9475">MKKKVTGAKAATDASKTLKSDSTSPTSKTAAGSALSQTKAPKKVTSVKAATAASKVLTDGRTSKTSKSAAASALSQKTSTHALRTKGIGARGPKK</sequence>
<evidence type="ECO:0000256" key="1">
    <source>
        <dbReference type="SAM" id="MobiDB-lite"/>
    </source>
</evidence>
<reference evidence="2 3" key="1">
    <citation type="submission" date="2021-06" db="EMBL/GenBank/DDBJ databases">
        <title>Gemonas diversity in paddy soil.</title>
        <authorList>
            <person name="Liu G."/>
        </authorList>
    </citation>
    <scope>NUCLEOTIDE SEQUENCE [LARGE SCALE GENOMIC DNA]</scope>
    <source>
        <strain evidence="2 3">RG29</strain>
    </source>
</reference>
<feature type="compositionally biased region" description="Low complexity" evidence="1">
    <location>
        <begin position="43"/>
        <end position="56"/>
    </location>
</feature>